<feature type="compositionally biased region" description="Basic and acidic residues" evidence="1">
    <location>
        <begin position="18"/>
        <end position="30"/>
    </location>
</feature>
<organism evidence="2 3">
    <name type="scientific">Microbotryum silenes-dioicae</name>
    <dbReference type="NCBI Taxonomy" id="796604"/>
    <lineage>
        <taxon>Eukaryota</taxon>
        <taxon>Fungi</taxon>
        <taxon>Dikarya</taxon>
        <taxon>Basidiomycota</taxon>
        <taxon>Pucciniomycotina</taxon>
        <taxon>Microbotryomycetes</taxon>
        <taxon>Microbotryales</taxon>
        <taxon>Microbotryaceae</taxon>
        <taxon>Microbotryum</taxon>
    </lineage>
</organism>
<evidence type="ECO:0000256" key="1">
    <source>
        <dbReference type="SAM" id="MobiDB-lite"/>
    </source>
</evidence>
<accession>A0A2X0PGI5</accession>
<dbReference type="AlphaFoldDB" id="A0A2X0PGI5"/>
<dbReference type="EMBL" id="FQNC01000089">
    <property type="protein sequence ID" value="SGZ28224.1"/>
    <property type="molecule type" value="Genomic_DNA"/>
</dbReference>
<feature type="region of interest" description="Disordered" evidence="1">
    <location>
        <begin position="137"/>
        <end position="184"/>
    </location>
</feature>
<evidence type="ECO:0000313" key="3">
    <source>
        <dbReference type="Proteomes" id="UP000249464"/>
    </source>
</evidence>
<feature type="compositionally biased region" description="Low complexity" evidence="1">
    <location>
        <begin position="1"/>
        <end position="17"/>
    </location>
</feature>
<gene>
    <name evidence="2" type="primary">BQ5605_C027g10289</name>
    <name evidence="2" type="ORF">BQ5605_C027G10289</name>
</gene>
<proteinExistence type="predicted"/>
<feature type="compositionally biased region" description="Acidic residues" evidence="1">
    <location>
        <begin position="172"/>
        <end position="184"/>
    </location>
</feature>
<keyword evidence="3" id="KW-1185">Reference proteome</keyword>
<protein>
    <submittedName>
        <fullName evidence="2">BQ5605_C027g10289 protein</fullName>
    </submittedName>
</protein>
<reference evidence="2 3" key="1">
    <citation type="submission" date="2016-11" db="EMBL/GenBank/DDBJ databases">
        <authorList>
            <person name="Jaros S."/>
            <person name="Januszkiewicz K."/>
            <person name="Wedrychowicz H."/>
        </authorList>
    </citation>
    <scope>NUCLEOTIDE SEQUENCE [LARGE SCALE GENOMIC DNA]</scope>
</reference>
<dbReference type="STRING" id="796604.A0A2X0PGI5"/>
<evidence type="ECO:0000313" key="2">
    <source>
        <dbReference type="EMBL" id="SGZ28224.1"/>
    </source>
</evidence>
<name>A0A2X0PGI5_9BASI</name>
<sequence>MPSTSVSHSLSHSTLVRAPREAASGERASARAEGISKAVQMQLNLQSGPQYLGPKGHNIGTEKALDEVIKGVVNMFIPSRAESPFKSRFSLLVFSSRVAPDREETAETTADVVLLTRAVVAHDPTLPNVWAFPSHPVPPVPQAEKPDADADLDTNMNFNANENGSGQHQNDEAEAEDAEDNGCDQYDEDVAKVDLLWAKRYFTHVVPMCETKAEKSSGPWTVNPIACSRIGVARGADNRLNKWPSALELPALVSSTAATCVKERERLARFTSPRPPRRTCRASRFFTHVAAVSETKAAKKSRAKDVSFGRLSALLATPIREHAIGFTLQYNLLKVYVRLLAGYFRWGATTISDVELEKFVFRQLGECGRATLMYEISAGEGTSCKTRAMTITSRRLGPLVLGVFCTDYRTLPAFLPSDESFKGIVPWAEEVALWRERELVQILH</sequence>
<feature type="compositionally biased region" description="Polar residues" evidence="1">
    <location>
        <begin position="154"/>
        <end position="168"/>
    </location>
</feature>
<feature type="region of interest" description="Disordered" evidence="1">
    <location>
        <begin position="1"/>
        <end position="33"/>
    </location>
</feature>
<dbReference type="Proteomes" id="UP000249464">
    <property type="component" value="Unassembled WGS sequence"/>
</dbReference>